<dbReference type="EMBL" id="FPBX01000020">
    <property type="protein sequence ID" value="SFU77645.1"/>
    <property type="molecule type" value="Genomic_DNA"/>
</dbReference>
<keyword evidence="2 5" id="KW-0812">Transmembrane</keyword>
<dbReference type="PANTHER" id="PTHR35371">
    <property type="entry name" value="INNER MEMBRANE PROTEIN"/>
    <property type="match status" value="1"/>
</dbReference>
<reference evidence="6 7" key="1">
    <citation type="submission" date="2016-10" db="EMBL/GenBank/DDBJ databases">
        <authorList>
            <person name="de Groot N.N."/>
        </authorList>
    </citation>
    <scope>NUCLEOTIDE SEQUENCE [LARGE SCALE GENOMIC DNA]</scope>
    <source>
        <strain evidence="6 7">R-24608</strain>
    </source>
</reference>
<evidence type="ECO:0000256" key="2">
    <source>
        <dbReference type="ARBA" id="ARBA00022692"/>
    </source>
</evidence>
<dbReference type="RefSeq" id="WP_054256547.1">
    <property type="nucleotide sequence ID" value="NZ_CYIG01000020.1"/>
</dbReference>
<feature type="transmembrane region" description="Helical" evidence="5">
    <location>
        <begin position="94"/>
        <end position="115"/>
    </location>
</feature>
<evidence type="ECO:0000256" key="5">
    <source>
        <dbReference type="SAM" id="Phobius"/>
    </source>
</evidence>
<evidence type="ECO:0000256" key="3">
    <source>
        <dbReference type="ARBA" id="ARBA00022989"/>
    </source>
</evidence>
<evidence type="ECO:0000256" key="1">
    <source>
        <dbReference type="ARBA" id="ARBA00004370"/>
    </source>
</evidence>
<dbReference type="InterPro" id="IPR001129">
    <property type="entry name" value="Membr-assoc_MAPEG"/>
</dbReference>
<evidence type="ECO:0000313" key="7">
    <source>
        <dbReference type="Proteomes" id="UP000183656"/>
    </source>
</evidence>
<dbReference type="Proteomes" id="UP000183656">
    <property type="component" value="Unassembled WGS sequence"/>
</dbReference>
<proteinExistence type="predicted"/>
<name>A0A1I7IXH5_9BURK</name>
<dbReference type="AlphaFoldDB" id="A0A1I7IXH5"/>
<dbReference type="PANTHER" id="PTHR35371:SF1">
    <property type="entry name" value="BLR7753 PROTEIN"/>
    <property type="match status" value="1"/>
</dbReference>
<feature type="transmembrane region" description="Helical" evidence="5">
    <location>
        <begin position="12"/>
        <end position="31"/>
    </location>
</feature>
<keyword evidence="3 5" id="KW-1133">Transmembrane helix</keyword>
<dbReference type="InterPro" id="IPR023352">
    <property type="entry name" value="MAPEG-like_dom_sf"/>
</dbReference>
<accession>A0A1I7IXH5</accession>
<comment type="subcellular location">
    <subcellularLocation>
        <location evidence="1">Membrane</location>
    </subcellularLocation>
</comment>
<protein>
    <submittedName>
        <fullName evidence="6">Uncharacterized conserved protein, MAPEG superfamily</fullName>
    </submittedName>
</protein>
<keyword evidence="7" id="KW-1185">Reference proteome</keyword>
<sequence>MNTPLHVARFTVAYWCVLVAAVLPLVCALLAKRAGMDKSSRQGGYDNHDPRGWLARQTDWRARANAAQANSFEALPFFIGAVVIAHQLGAPQTLLDLLACLYILLRGFYIMMYVADMATARSAVWGVAFLVNIGILFIGYR</sequence>
<dbReference type="GO" id="GO:0016020">
    <property type="term" value="C:membrane"/>
    <property type="evidence" value="ECO:0007669"/>
    <property type="project" value="UniProtKB-SubCell"/>
</dbReference>
<dbReference type="STRING" id="343013.SAMN04489707_102026"/>
<gene>
    <name evidence="6" type="ORF">SAMN04489707_102026</name>
</gene>
<evidence type="ECO:0000313" key="6">
    <source>
        <dbReference type="EMBL" id="SFU77645.1"/>
    </source>
</evidence>
<feature type="transmembrane region" description="Helical" evidence="5">
    <location>
        <begin position="71"/>
        <end position="88"/>
    </location>
</feature>
<dbReference type="SUPFAM" id="SSF161084">
    <property type="entry name" value="MAPEG domain-like"/>
    <property type="match status" value="1"/>
</dbReference>
<dbReference type="OrthoDB" id="513661at2"/>
<keyword evidence="4 5" id="KW-0472">Membrane</keyword>
<evidence type="ECO:0000256" key="4">
    <source>
        <dbReference type="ARBA" id="ARBA00023136"/>
    </source>
</evidence>
<dbReference type="Pfam" id="PF01124">
    <property type="entry name" value="MAPEG"/>
    <property type="match status" value="1"/>
</dbReference>
<feature type="transmembrane region" description="Helical" evidence="5">
    <location>
        <begin position="122"/>
        <end position="140"/>
    </location>
</feature>
<dbReference type="Gene3D" id="1.20.120.550">
    <property type="entry name" value="Membrane associated eicosanoid/glutathione metabolism-like domain"/>
    <property type="match status" value="1"/>
</dbReference>
<organism evidence="6 7">
    <name type="scientific">Paenacidovorax caeni</name>
    <dbReference type="NCBI Taxonomy" id="343013"/>
    <lineage>
        <taxon>Bacteria</taxon>
        <taxon>Pseudomonadati</taxon>
        <taxon>Pseudomonadota</taxon>
        <taxon>Betaproteobacteria</taxon>
        <taxon>Burkholderiales</taxon>
        <taxon>Comamonadaceae</taxon>
        <taxon>Paenacidovorax</taxon>
    </lineage>
</organism>